<evidence type="ECO:0000256" key="6">
    <source>
        <dbReference type="ARBA" id="ARBA00023077"/>
    </source>
</evidence>
<keyword evidence="6 11" id="KW-0798">TonB box</keyword>
<gene>
    <name evidence="15" type="ORF">HNR65_002477</name>
</gene>
<organism evidence="15 16">
    <name type="scientific">Desulfosalsimonas propionicica</name>
    <dbReference type="NCBI Taxonomy" id="332175"/>
    <lineage>
        <taxon>Bacteria</taxon>
        <taxon>Pseudomonadati</taxon>
        <taxon>Thermodesulfobacteriota</taxon>
        <taxon>Desulfobacteria</taxon>
        <taxon>Desulfobacterales</taxon>
        <taxon>Desulfosalsimonadaceae</taxon>
        <taxon>Desulfosalsimonas</taxon>
    </lineage>
</organism>
<keyword evidence="5 12" id="KW-0732">Signal</keyword>
<dbReference type="PANTHER" id="PTHR30069">
    <property type="entry name" value="TONB-DEPENDENT OUTER MEMBRANE RECEPTOR"/>
    <property type="match status" value="1"/>
</dbReference>
<keyword evidence="9 10" id="KW-0998">Cell outer membrane</keyword>
<dbReference type="CDD" id="cd01347">
    <property type="entry name" value="ligand_gated_channel"/>
    <property type="match status" value="1"/>
</dbReference>
<dbReference type="GO" id="GO:0044718">
    <property type="term" value="P:siderophore transmembrane transport"/>
    <property type="evidence" value="ECO:0007669"/>
    <property type="project" value="TreeGrafter"/>
</dbReference>
<evidence type="ECO:0000259" key="13">
    <source>
        <dbReference type="Pfam" id="PF00593"/>
    </source>
</evidence>
<evidence type="ECO:0000256" key="9">
    <source>
        <dbReference type="ARBA" id="ARBA00023237"/>
    </source>
</evidence>
<evidence type="ECO:0000256" key="1">
    <source>
        <dbReference type="ARBA" id="ARBA00004571"/>
    </source>
</evidence>
<dbReference type="Gene3D" id="2.170.130.10">
    <property type="entry name" value="TonB-dependent receptor, plug domain"/>
    <property type="match status" value="1"/>
</dbReference>
<evidence type="ECO:0000256" key="8">
    <source>
        <dbReference type="ARBA" id="ARBA00023170"/>
    </source>
</evidence>
<dbReference type="GO" id="GO:0015344">
    <property type="term" value="F:siderophore uptake transmembrane transporter activity"/>
    <property type="evidence" value="ECO:0007669"/>
    <property type="project" value="TreeGrafter"/>
</dbReference>
<dbReference type="Pfam" id="PF07715">
    <property type="entry name" value="Plug"/>
    <property type="match status" value="1"/>
</dbReference>
<keyword evidence="16" id="KW-1185">Reference proteome</keyword>
<feature type="signal peptide" evidence="12">
    <location>
        <begin position="1"/>
        <end position="28"/>
    </location>
</feature>
<evidence type="ECO:0000313" key="16">
    <source>
        <dbReference type="Proteomes" id="UP000525298"/>
    </source>
</evidence>
<comment type="caution">
    <text evidence="15">The sequence shown here is derived from an EMBL/GenBank/DDBJ whole genome shotgun (WGS) entry which is preliminary data.</text>
</comment>
<accession>A0A7W0CAF5</accession>
<proteinExistence type="inferred from homology"/>
<dbReference type="InterPro" id="IPR000531">
    <property type="entry name" value="Beta-barrel_TonB"/>
</dbReference>
<evidence type="ECO:0000259" key="14">
    <source>
        <dbReference type="Pfam" id="PF07715"/>
    </source>
</evidence>
<keyword evidence="3 10" id="KW-1134">Transmembrane beta strand</keyword>
<keyword evidence="4 10" id="KW-0812">Transmembrane</keyword>
<comment type="similarity">
    <text evidence="10 11">Belongs to the TonB-dependent receptor family.</text>
</comment>
<dbReference type="PANTHER" id="PTHR30069:SF29">
    <property type="entry name" value="HEMOGLOBIN AND HEMOGLOBIN-HAPTOGLOBIN-BINDING PROTEIN 1-RELATED"/>
    <property type="match status" value="1"/>
</dbReference>
<dbReference type="GO" id="GO:0009279">
    <property type="term" value="C:cell outer membrane"/>
    <property type="evidence" value="ECO:0007669"/>
    <property type="project" value="UniProtKB-SubCell"/>
</dbReference>
<evidence type="ECO:0000256" key="5">
    <source>
        <dbReference type="ARBA" id="ARBA00022729"/>
    </source>
</evidence>
<feature type="domain" description="TonB-dependent receptor plug" evidence="14">
    <location>
        <begin position="50"/>
        <end position="156"/>
    </location>
</feature>
<keyword evidence="8 15" id="KW-0675">Receptor</keyword>
<evidence type="ECO:0000313" key="15">
    <source>
        <dbReference type="EMBL" id="MBA2882136.1"/>
    </source>
</evidence>
<evidence type="ECO:0000256" key="4">
    <source>
        <dbReference type="ARBA" id="ARBA00022692"/>
    </source>
</evidence>
<reference evidence="15 16" key="1">
    <citation type="submission" date="2020-07" db="EMBL/GenBank/DDBJ databases">
        <title>Genomic Encyclopedia of Type Strains, Phase IV (KMG-IV): sequencing the most valuable type-strain genomes for metagenomic binning, comparative biology and taxonomic classification.</title>
        <authorList>
            <person name="Goeker M."/>
        </authorList>
    </citation>
    <scope>NUCLEOTIDE SEQUENCE [LARGE SCALE GENOMIC DNA]</scope>
    <source>
        <strain evidence="15 16">DSM 17721</strain>
    </source>
</reference>
<dbReference type="InterPro" id="IPR037066">
    <property type="entry name" value="Plug_dom_sf"/>
</dbReference>
<keyword evidence="7 10" id="KW-0472">Membrane</keyword>
<dbReference type="SUPFAM" id="SSF56935">
    <property type="entry name" value="Porins"/>
    <property type="match status" value="1"/>
</dbReference>
<dbReference type="InterPro" id="IPR036942">
    <property type="entry name" value="Beta-barrel_TonB_sf"/>
</dbReference>
<evidence type="ECO:0000256" key="2">
    <source>
        <dbReference type="ARBA" id="ARBA00022448"/>
    </source>
</evidence>
<dbReference type="Gene3D" id="2.40.170.20">
    <property type="entry name" value="TonB-dependent receptor, beta-barrel domain"/>
    <property type="match status" value="1"/>
</dbReference>
<evidence type="ECO:0000256" key="11">
    <source>
        <dbReference type="RuleBase" id="RU003357"/>
    </source>
</evidence>
<dbReference type="Proteomes" id="UP000525298">
    <property type="component" value="Unassembled WGS sequence"/>
</dbReference>
<dbReference type="InterPro" id="IPR012910">
    <property type="entry name" value="Plug_dom"/>
</dbReference>
<evidence type="ECO:0000256" key="12">
    <source>
        <dbReference type="SAM" id="SignalP"/>
    </source>
</evidence>
<comment type="subcellular location">
    <subcellularLocation>
        <location evidence="1 10">Cell outer membrane</location>
        <topology evidence="1 10">Multi-pass membrane protein</topology>
    </subcellularLocation>
</comment>
<sequence length="612" mass="69377">MGYSQLRWLRSGIGLLLVCMLSAGQAVAGEDVIQAGNVVVTATKTDHLIEDVPVKTEVITRREIEDRKLKTLQEALEHLPGLRVDMDSGSWGDKGKVSIRGMESRHVLILVDGHRIYGGHDASVDLQSYPTEMIERIEVVKGPGSALYGSEAMGGVINVITRKAEDGKDFSASAAAGSRNRRIMEATGSWKSNGMGSVLSYTSKHSDGVDPDYDQYKEHAIQGTLRYDLSPRAEISLKPYFSEHRMDYEDRIQQRVGVNPSWQWKPDNLSTLRLWGSWFRYDHESSDEQTGETATEYAHDMYETEINYSRLFSGRHLLTLGSQFEREERDDKIKEYEAEEDVLSFFVSDEIDFNPLVLVLGVRVDEHDEWGSEVTPKFSIAYRVSDAVKLRSSVGRGVNAPTLSKLYGQWRMGPYAVQPNPDLEPEESWGYDMGADWNPTKNISLSATLFQNEVDNLIVSRSIRQGAPPWDLVWENVEKARIRGVEVSTAIVITDDLTADFAYTYLDTENLDTGMELGERPMHQVSMRLGYFWRQYGISAFLEGQYRGRRYADEDNEERLDEYAVFDIVLNKDFGDHYQGFVRVDNILNKKDVTDAYDVDGTEFLAGVQMNF</sequence>
<dbReference type="InterPro" id="IPR039426">
    <property type="entry name" value="TonB-dep_rcpt-like"/>
</dbReference>
<dbReference type="PROSITE" id="PS52016">
    <property type="entry name" value="TONB_DEPENDENT_REC_3"/>
    <property type="match status" value="1"/>
</dbReference>
<evidence type="ECO:0000256" key="3">
    <source>
        <dbReference type="ARBA" id="ARBA00022452"/>
    </source>
</evidence>
<evidence type="ECO:0000256" key="7">
    <source>
        <dbReference type="ARBA" id="ARBA00023136"/>
    </source>
</evidence>
<protein>
    <submittedName>
        <fullName evidence="15">Outer membrane cobalamin receptor</fullName>
    </submittedName>
</protein>
<feature type="domain" description="TonB-dependent receptor-like beta-barrel" evidence="13">
    <location>
        <begin position="209"/>
        <end position="587"/>
    </location>
</feature>
<name>A0A7W0CAF5_9BACT</name>
<keyword evidence="2 10" id="KW-0813">Transport</keyword>
<dbReference type="Pfam" id="PF00593">
    <property type="entry name" value="TonB_dep_Rec_b-barrel"/>
    <property type="match status" value="1"/>
</dbReference>
<feature type="chain" id="PRO_5031012522" evidence="12">
    <location>
        <begin position="29"/>
        <end position="612"/>
    </location>
</feature>
<dbReference type="RefSeq" id="WP_181551788.1">
    <property type="nucleotide sequence ID" value="NZ_JACDUS010000007.1"/>
</dbReference>
<dbReference type="EMBL" id="JACDUS010000007">
    <property type="protein sequence ID" value="MBA2882136.1"/>
    <property type="molecule type" value="Genomic_DNA"/>
</dbReference>
<evidence type="ECO:0000256" key="10">
    <source>
        <dbReference type="PROSITE-ProRule" id="PRU01360"/>
    </source>
</evidence>
<dbReference type="AlphaFoldDB" id="A0A7W0CAF5"/>